<dbReference type="PANTHER" id="PTHR42985:SF39">
    <property type="entry name" value="GH10366P"/>
    <property type="match status" value="1"/>
</dbReference>
<reference evidence="13" key="1">
    <citation type="submission" date="2015-11" db="EMBL/GenBank/DDBJ databases">
        <title>De novo transcriptome assembly of four potential Pierce s Disease insect vectors from Arizona vineyards.</title>
        <authorList>
            <person name="Tassone E.E."/>
        </authorList>
    </citation>
    <scope>NUCLEOTIDE SEQUENCE</scope>
</reference>
<feature type="transmembrane region" description="Helical" evidence="12">
    <location>
        <begin position="129"/>
        <end position="148"/>
    </location>
</feature>
<comment type="similarity">
    <text evidence="2 11">Belongs to the sodium:solute symporter (SSF) (TC 2.A.21) family.</text>
</comment>
<sequence>GVYYTFFNKQKTFTDYMLAGKSMGIFPVTMSLVAGNFTGISVLGIPTEIYQYGTQIAAFHFSLILLLLVTGTFYLPVYYKLQLNSKFEYLEMRFNKHVRIIGTFLYAILMILYLPIVIYVPVAAFHQDLSIYTTSVVVAGICIFYTSTGGLRAVMWTDTIQNMFTFLAVLIVICASYVNLGGIREIWRINEHGMRLELFNFDLDPFAR</sequence>
<keyword evidence="4" id="KW-1003">Cell membrane</keyword>
<evidence type="ECO:0000256" key="5">
    <source>
        <dbReference type="ARBA" id="ARBA00022692"/>
    </source>
</evidence>
<comment type="subcellular location">
    <subcellularLocation>
        <location evidence="1">Cell membrane</location>
        <topology evidence="1">Multi-pass membrane protein</topology>
    </subcellularLocation>
</comment>
<dbReference type="PANTHER" id="PTHR42985">
    <property type="entry name" value="SODIUM-COUPLED MONOCARBOXYLATE TRANSPORTER"/>
    <property type="match status" value="1"/>
</dbReference>
<evidence type="ECO:0008006" key="14">
    <source>
        <dbReference type="Google" id="ProtNLM"/>
    </source>
</evidence>
<keyword evidence="5 12" id="KW-0812">Transmembrane</keyword>
<gene>
    <name evidence="13" type="ORF">g.6496</name>
</gene>
<keyword evidence="10" id="KW-0739">Sodium transport</keyword>
<accession>A0A1B6GLN7</accession>
<keyword evidence="3" id="KW-0813">Transport</keyword>
<name>A0A1B6GLN7_9HEMI</name>
<dbReference type="GO" id="GO:0005886">
    <property type="term" value="C:plasma membrane"/>
    <property type="evidence" value="ECO:0007669"/>
    <property type="project" value="UniProtKB-SubCell"/>
</dbReference>
<keyword evidence="6 12" id="KW-1133">Transmembrane helix</keyword>
<feature type="non-terminal residue" evidence="13">
    <location>
        <position position="1"/>
    </location>
</feature>
<evidence type="ECO:0000256" key="4">
    <source>
        <dbReference type="ARBA" id="ARBA00022475"/>
    </source>
</evidence>
<evidence type="ECO:0000256" key="8">
    <source>
        <dbReference type="ARBA" id="ARBA00023065"/>
    </source>
</evidence>
<dbReference type="PROSITE" id="PS50283">
    <property type="entry name" value="NA_SOLUT_SYMP_3"/>
    <property type="match status" value="1"/>
</dbReference>
<evidence type="ECO:0000256" key="6">
    <source>
        <dbReference type="ARBA" id="ARBA00022989"/>
    </source>
</evidence>
<dbReference type="EMBL" id="GECZ01006449">
    <property type="protein sequence ID" value="JAS63320.1"/>
    <property type="molecule type" value="Transcribed_RNA"/>
</dbReference>
<evidence type="ECO:0000256" key="11">
    <source>
        <dbReference type="RuleBase" id="RU362091"/>
    </source>
</evidence>
<keyword evidence="9 12" id="KW-0472">Membrane</keyword>
<dbReference type="InterPro" id="IPR038377">
    <property type="entry name" value="Na/Glc_symporter_sf"/>
</dbReference>
<dbReference type="InterPro" id="IPR001734">
    <property type="entry name" value="Na/solute_symporter"/>
</dbReference>
<dbReference type="InterPro" id="IPR051163">
    <property type="entry name" value="Sodium:Solute_Symporter_SSF"/>
</dbReference>
<evidence type="ECO:0000256" key="10">
    <source>
        <dbReference type="ARBA" id="ARBA00023201"/>
    </source>
</evidence>
<dbReference type="GO" id="GO:0006814">
    <property type="term" value="P:sodium ion transport"/>
    <property type="evidence" value="ECO:0007669"/>
    <property type="project" value="UniProtKB-KW"/>
</dbReference>
<dbReference type="Gene3D" id="1.20.1730.10">
    <property type="entry name" value="Sodium/glucose cotransporter"/>
    <property type="match status" value="1"/>
</dbReference>
<keyword evidence="8" id="KW-0406">Ion transport</keyword>
<feature type="transmembrane region" description="Helical" evidence="12">
    <location>
        <begin position="160"/>
        <end position="180"/>
    </location>
</feature>
<evidence type="ECO:0000256" key="2">
    <source>
        <dbReference type="ARBA" id="ARBA00006434"/>
    </source>
</evidence>
<evidence type="ECO:0000313" key="13">
    <source>
        <dbReference type="EMBL" id="JAS63320.1"/>
    </source>
</evidence>
<evidence type="ECO:0000256" key="9">
    <source>
        <dbReference type="ARBA" id="ARBA00023136"/>
    </source>
</evidence>
<feature type="transmembrane region" description="Helical" evidence="12">
    <location>
        <begin position="57"/>
        <end position="79"/>
    </location>
</feature>
<dbReference type="Pfam" id="PF00474">
    <property type="entry name" value="SSF"/>
    <property type="match status" value="1"/>
</dbReference>
<proteinExistence type="inferred from homology"/>
<evidence type="ECO:0000256" key="1">
    <source>
        <dbReference type="ARBA" id="ARBA00004651"/>
    </source>
</evidence>
<protein>
    <recommendedName>
        <fullName evidence="14">Sodium:solute symporter</fullName>
    </recommendedName>
</protein>
<evidence type="ECO:0000256" key="12">
    <source>
        <dbReference type="SAM" id="Phobius"/>
    </source>
</evidence>
<evidence type="ECO:0000256" key="7">
    <source>
        <dbReference type="ARBA" id="ARBA00023053"/>
    </source>
</evidence>
<keyword evidence="7" id="KW-0915">Sodium</keyword>
<feature type="non-terminal residue" evidence="13">
    <location>
        <position position="208"/>
    </location>
</feature>
<organism evidence="13">
    <name type="scientific">Cuerna arida</name>
    <dbReference type="NCBI Taxonomy" id="1464854"/>
    <lineage>
        <taxon>Eukaryota</taxon>
        <taxon>Metazoa</taxon>
        <taxon>Ecdysozoa</taxon>
        <taxon>Arthropoda</taxon>
        <taxon>Hexapoda</taxon>
        <taxon>Insecta</taxon>
        <taxon>Pterygota</taxon>
        <taxon>Neoptera</taxon>
        <taxon>Paraneoptera</taxon>
        <taxon>Hemiptera</taxon>
        <taxon>Auchenorrhyncha</taxon>
        <taxon>Membracoidea</taxon>
        <taxon>Cicadellidae</taxon>
        <taxon>Cicadellinae</taxon>
        <taxon>Proconiini</taxon>
        <taxon>Cuerna</taxon>
    </lineage>
</organism>
<evidence type="ECO:0000256" key="3">
    <source>
        <dbReference type="ARBA" id="ARBA00022448"/>
    </source>
</evidence>
<feature type="transmembrane region" description="Helical" evidence="12">
    <location>
        <begin position="99"/>
        <end position="122"/>
    </location>
</feature>
<dbReference type="AlphaFoldDB" id="A0A1B6GLN7"/>
<feature type="transmembrane region" description="Helical" evidence="12">
    <location>
        <begin position="25"/>
        <end position="45"/>
    </location>
</feature>
<dbReference type="GO" id="GO:0015293">
    <property type="term" value="F:symporter activity"/>
    <property type="evidence" value="ECO:0007669"/>
    <property type="project" value="TreeGrafter"/>
</dbReference>